<evidence type="ECO:0000256" key="1">
    <source>
        <dbReference type="ARBA" id="ARBA00023015"/>
    </source>
</evidence>
<evidence type="ECO:0000256" key="2">
    <source>
        <dbReference type="ARBA" id="ARBA00023125"/>
    </source>
</evidence>
<proteinExistence type="predicted"/>
<dbReference type="PROSITE" id="PS51078">
    <property type="entry name" value="ICLR_ED"/>
    <property type="match status" value="1"/>
</dbReference>
<evidence type="ECO:0000313" key="7">
    <source>
        <dbReference type="Proteomes" id="UP000566324"/>
    </source>
</evidence>
<keyword evidence="2 6" id="KW-0238">DNA-binding</keyword>
<dbReference type="Pfam" id="PF01614">
    <property type="entry name" value="IclR_C"/>
    <property type="match status" value="1"/>
</dbReference>
<dbReference type="InterPro" id="IPR050707">
    <property type="entry name" value="HTH_MetabolicPath_Reg"/>
</dbReference>
<dbReference type="RefSeq" id="WP_184069392.1">
    <property type="nucleotide sequence ID" value="NZ_JACHNZ010000023.1"/>
</dbReference>
<organism evidence="6 7">
    <name type="scientific">Sphingosinicella soli</name>
    <dbReference type="NCBI Taxonomy" id="333708"/>
    <lineage>
        <taxon>Bacteria</taxon>
        <taxon>Pseudomonadati</taxon>
        <taxon>Pseudomonadota</taxon>
        <taxon>Alphaproteobacteria</taxon>
        <taxon>Sphingomonadales</taxon>
        <taxon>Sphingosinicellaceae</taxon>
        <taxon>Sphingosinicella</taxon>
    </lineage>
</organism>
<feature type="domain" description="HTH iclR-type" evidence="4">
    <location>
        <begin position="6"/>
        <end position="68"/>
    </location>
</feature>
<dbReference type="SUPFAM" id="SSF46785">
    <property type="entry name" value="Winged helix' DNA-binding domain"/>
    <property type="match status" value="1"/>
</dbReference>
<dbReference type="GO" id="GO:0003677">
    <property type="term" value="F:DNA binding"/>
    <property type="evidence" value="ECO:0007669"/>
    <property type="project" value="UniProtKB-KW"/>
</dbReference>
<dbReference type="InterPro" id="IPR036390">
    <property type="entry name" value="WH_DNA-bd_sf"/>
</dbReference>
<sequence>MAEGSIKSARRVFEVLEYFDRIRAPVSLTQICNQFGYAPSSGSALLKSLVQLGYLEYDKRSRTYLPTMRIALLGSWVATDLFGGLNILRLMEDLRDATRETVVLAARSDLQVQYVHVVHSNEALQFAVAPGTLRPLAASGFGRLLLSAEKTADIEATVRRIDARRAPQEAKIDQRALMADLQAVRDQGFATSDSRVTPGVCTMGVLLPPTPFGRRFALGVGGPSARITSKSMTILGFLREAANIFDKAVKQASTTCD</sequence>
<keyword evidence="7" id="KW-1185">Reference proteome</keyword>
<dbReference type="PANTHER" id="PTHR30136">
    <property type="entry name" value="HELIX-TURN-HELIX TRANSCRIPTIONAL REGULATOR, ICLR FAMILY"/>
    <property type="match status" value="1"/>
</dbReference>
<keyword evidence="1" id="KW-0805">Transcription regulation</keyword>
<dbReference type="GO" id="GO:0045892">
    <property type="term" value="P:negative regulation of DNA-templated transcription"/>
    <property type="evidence" value="ECO:0007669"/>
    <property type="project" value="TreeGrafter"/>
</dbReference>
<dbReference type="Pfam" id="PF09339">
    <property type="entry name" value="HTH_IclR"/>
    <property type="match status" value="1"/>
</dbReference>
<reference evidence="6 7" key="1">
    <citation type="submission" date="2020-08" db="EMBL/GenBank/DDBJ databases">
        <title>Genomic Encyclopedia of Type Strains, Phase IV (KMG-IV): sequencing the most valuable type-strain genomes for metagenomic binning, comparative biology and taxonomic classification.</title>
        <authorList>
            <person name="Goeker M."/>
        </authorList>
    </citation>
    <scope>NUCLEOTIDE SEQUENCE [LARGE SCALE GENOMIC DNA]</scope>
    <source>
        <strain evidence="6 7">DSM 17328</strain>
    </source>
</reference>
<gene>
    <name evidence="6" type="ORF">GGQ98_002206</name>
</gene>
<dbReference type="InterPro" id="IPR036388">
    <property type="entry name" value="WH-like_DNA-bd_sf"/>
</dbReference>
<feature type="domain" description="IclR-ED" evidence="5">
    <location>
        <begin position="69"/>
        <end position="257"/>
    </location>
</feature>
<dbReference type="Proteomes" id="UP000566324">
    <property type="component" value="Unassembled WGS sequence"/>
</dbReference>
<dbReference type="PROSITE" id="PS51077">
    <property type="entry name" value="HTH_ICLR"/>
    <property type="match status" value="1"/>
</dbReference>
<dbReference type="AlphaFoldDB" id="A0A7W7B3W6"/>
<dbReference type="EMBL" id="JACHNZ010000023">
    <property type="protein sequence ID" value="MBB4632580.1"/>
    <property type="molecule type" value="Genomic_DNA"/>
</dbReference>
<dbReference type="SUPFAM" id="SSF55781">
    <property type="entry name" value="GAF domain-like"/>
    <property type="match status" value="1"/>
</dbReference>
<dbReference type="SMART" id="SM00346">
    <property type="entry name" value="HTH_ICLR"/>
    <property type="match status" value="1"/>
</dbReference>
<evidence type="ECO:0000313" key="6">
    <source>
        <dbReference type="EMBL" id="MBB4632580.1"/>
    </source>
</evidence>
<name>A0A7W7B3W6_9SPHN</name>
<evidence type="ECO:0000259" key="4">
    <source>
        <dbReference type="PROSITE" id="PS51077"/>
    </source>
</evidence>
<dbReference type="InterPro" id="IPR014757">
    <property type="entry name" value="Tscrpt_reg_IclR_C"/>
</dbReference>
<dbReference type="Gene3D" id="1.10.10.10">
    <property type="entry name" value="Winged helix-like DNA-binding domain superfamily/Winged helix DNA-binding domain"/>
    <property type="match status" value="1"/>
</dbReference>
<dbReference type="InterPro" id="IPR029016">
    <property type="entry name" value="GAF-like_dom_sf"/>
</dbReference>
<accession>A0A7W7B3W6</accession>
<dbReference type="GO" id="GO:0003700">
    <property type="term" value="F:DNA-binding transcription factor activity"/>
    <property type="evidence" value="ECO:0007669"/>
    <property type="project" value="TreeGrafter"/>
</dbReference>
<dbReference type="Gene3D" id="3.30.450.40">
    <property type="match status" value="1"/>
</dbReference>
<dbReference type="PANTHER" id="PTHR30136:SF35">
    <property type="entry name" value="HTH-TYPE TRANSCRIPTIONAL REGULATOR RV1719"/>
    <property type="match status" value="1"/>
</dbReference>
<keyword evidence="3" id="KW-0804">Transcription</keyword>
<dbReference type="InterPro" id="IPR005471">
    <property type="entry name" value="Tscrpt_reg_IclR_N"/>
</dbReference>
<protein>
    <submittedName>
        <fullName evidence="6">DNA-binding IclR family transcriptional regulator</fullName>
    </submittedName>
</protein>
<evidence type="ECO:0000259" key="5">
    <source>
        <dbReference type="PROSITE" id="PS51078"/>
    </source>
</evidence>
<comment type="caution">
    <text evidence="6">The sequence shown here is derived from an EMBL/GenBank/DDBJ whole genome shotgun (WGS) entry which is preliminary data.</text>
</comment>
<evidence type="ECO:0000256" key="3">
    <source>
        <dbReference type="ARBA" id="ARBA00023163"/>
    </source>
</evidence>